<proteinExistence type="predicted"/>
<comment type="caution">
    <text evidence="2">The sequence shown here is derived from an EMBL/GenBank/DDBJ whole genome shotgun (WGS) entry which is preliminary data.</text>
</comment>
<accession>A0AAN6Y167</accession>
<reference evidence="2" key="1">
    <citation type="journal article" date="2023" name="Mol. Phylogenet. Evol.">
        <title>Genome-scale phylogeny and comparative genomics of the fungal order Sordariales.</title>
        <authorList>
            <person name="Hensen N."/>
            <person name="Bonometti L."/>
            <person name="Westerberg I."/>
            <person name="Brannstrom I.O."/>
            <person name="Guillou S."/>
            <person name="Cros-Aarteil S."/>
            <person name="Calhoun S."/>
            <person name="Haridas S."/>
            <person name="Kuo A."/>
            <person name="Mondo S."/>
            <person name="Pangilinan J."/>
            <person name="Riley R."/>
            <person name="LaButti K."/>
            <person name="Andreopoulos B."/>
            <person name="Lipzen A."/>
            <person name="Chen C."/>
            <person name="Yan M."/>
            <person name="Daum C."/>
            <person name="Ng V."/>
            <person name="Clum A."/>
            <person name="Steindorff A."/>
            <person name="Ohm R.A."/>
            <person name="Martin F."/>
            <person name="Silar P."/>
            <person name="Natvig D.O."/>
            <person name="Lalanne C."/>
            <person name="Gautier V."/>
            <person name="Ament-Velasquez S.L."/>
            <person name="Kruys A."/>
            <person name="Hutchinson M.I."/>
            <person name="Powell A.J."/>
            <person name="Barry K."/>
            <person name="Miller A.N."/>
            <person name="Grigoriev I.V."/>
            <person name="Debuchy R."/>
            <person name="Gladieux P."/>
            <person name="Hiltunen Thoren M."/>
            <person name="Johannesson H."/>
        </authorList>
    </citation>
    <scope>NUCLEOTIDE SEQUENCE</scope>
    <source>
        <strain evidence="2">PSN293</strain>
    </source>
</reference>
<dbReference type="EMBL" id="MU858207">
    <property type="protein sequence ID" value="KAK4209360.1"/>
    <property type="molecule type" value="Genomic_DNA"/>
</dbReference>
<feature type="non-terminal residue" evidence="2">
    <location>
        <position position="319"/>
    </location>
</feature>
<name>A0AAN6Y167_9PEZI</name>
<feature type="transmembrane region" description="Helical" evidence="1">
    <location>
        <begin position="259"/>
        <end position="289"/>
    </location>
</feature>
<feature type="transmembrane region" description="Helical" evidence="1">
    <location>
        <begin position="153"/>
        <end position="174"/>
    </location>
</feature>
<sequence length="319" mass="35373">SATNKNQFQQWYPQYAHIFSDIRQLYCEDEYAAYLTGVKNHSRIDYIGGGGIYSVVTQPVINCILNHTSDYVKNGMTSAQVLLGVMPTVLAILGASTEEMSMLSNIARRPLLALLLSAGSPSVYFSRAFEYHDPAEILSDHPARLPQWRPRRWFSISGIAAVEYAIAIIAVGNIVVMNWELGIKTICAFWTDGILAPTVWAVTGVLTHLLGMLVLRLRLVGWRGKDAEAWIILSTTEGIPAAAEGYQVRIVTFVERKTFLVAAWTLSMLTVFHIIYGTVVFASTTFIGIQDALTILARYIASVACCRVILMYELAGLRE</sequence>
<evidence type="ECO:0000313" key="2">
    <source>
        <dbReference type="EMBL" id="KAK4209360.1"/>
    </source>
</evidence>
<organism evidence="2 3">
    <name type="scientific">Rhypophila decipiens</name>
    <dbReference type="NCBI Taxonomy" id="261697"/>
    <lineage>
        <taxon>Eukaryota</taxon>
        <taxon>Fungi</taxon>
        <taxon>Dikarya</taxon>
        <taxon>Ascomycota</taxon>
        <taxon>Pezizomycotina</taxon>
        <taxon>Sordariomycetes</taxon>
        <taxon>Sordariomycetidae</taxon>
        <taxon>Sordariales</taxon>
        <taxon>Naviculisporaceae</taxon>
        <taxon>Rhypophila</taxon>
    </lineage>
</organism>
<evidence type="ECO:0000313" key="3">
    <source>
        <dbReference type="Proteomes" id="UP001301769"/>
    </source>
</evidence>
<feature type="transmembrane region" description="Helical" evidence="1">
    <location>
        <begin position="194"/>
        <end position="215"/>
    </location>
</feature>
<reference evidence="2" key="2">
    <citation type="submission" date="2023-05" db="EMBL/GenBank/DDBJ databases">
        <authorList>
            <consortium name="Lawrence Berkeley National Laboratory"/>
            <person name="Steindorff A."/>
            <person name="Hensen N."/>
            <person name="Bonometti L."/>
            <person name="Westerberg I."/>
            <person name="Brannstrom I.O."/>
            <person name="Guillou S."/>
            <person name="Cros-Aarteil S."/>
            <person name="Calhoun S."/>
            <person name="Haridas S."/>
            <person name="Kuo A."/>
            <person name="Mondo S."/>
            <person name="Pangilinan J."/>
            <person name="Riley R."/>
            <person name="Labutti K."/>
            <person name="Andreopoulos B."/>
            <person name="Lipzen A."/>
            <person name="Chen C."/>
            <person name="Yanf M."/>
            <person name="Daum C."/>
            <person name="Ng V."/>
            <person name="Clum A."/>
            <person name="Ohm R."/>
            <person name="Martin F."/>
            <person name="Silar P."/>
            <person name="Natvig D."/>
            <person name="Lalanne C."/>
            <person name="Gautier V."/>
            <person name="Ament-Velasquez S.L."/>
            <person name="Kruys A."/>
            <person name="Hutchinson M.I."/>
            <person name="Powell A.J."/>
            <person name="Barry K."/>
            <person name="Miller A.N."/>
            <person name="Grigoriev I.V."/>
            <person name="Debuchy R."/>
            <person name="Gladieux P."/>
            <person name="Thoren M.H."/>
            <person name="Johannesson H."/>
        </authorList>
    </citation>
    <scope>NUCLEOTIDE SEQUENCE</scope>
    <source>
        <strain evidence="2">PSN293</strain>
    </source>
</reference>
<protein>
    <submittedName>
        <fullName evidence="2">Uncharacterized protein</fullName>
    </submittedName>
</protein>
<keyword evidence="1" id="KW-0472">Membrane</keyword>
<evidence type="ECO:0000256" key="1">
    <source>
        <dbReference type="SAM" id="Phobius"/>
    </source>
</evidence>
<feature type="non-terminal residue" evidence="2">
    <location>
        <position position="1"/>
    </location>
</feature>
<keyword evidence="3" id="KW-1185">Reference proteome</keyword>
<feature type="transmembrane region" description="Helical" evidence="1">
    <location>
        <begin position="295"/>
        <end position="315"/>
    </location>
</feature>
<gene>
    <name evidence="2" type="ORF">QBC37DRAFT_245192</name>
</gene>
<keyword evidence="1" id="KW-1133">Transmembrane helix</keyword>
<dbReference type="Proteomes" id="UP001301769">
    <property type="component" value="Unassembled WGS sequence"/>
</dbReference>
<dbReference type="AlphaFoldDB" id="A0AAN6Y167"/>
<keyword evidence="1" id="KW-0812">Transmembrane</keyword>